<dbReference type="Proteomes" id="UP000570361">
    <property type="component" value="Unassembled WGS sequence"/>
</dbReference>
<evidence type="ECO:0000259" key="8">
    <source>
        <dbReference type="Pfam" id="PF00924"/>
    </source>
</evidence>
<sequence length="366" mass="41546">MDFRNWLSDLAAKVQWWDLLIALGIAAVFLICRKIFVKYVFKFLIRKFQRYQSLAAWMQAFEKPLSYGFVILGVYFGLKYALPLKWELDLQLIHLLRSGIVILIGWGIYNVSAASSTLLEQISRRFGLDASSMLIPFLSKTLRFVIVLLIVTIVGSEWGFSINGVVAGMGLGSLAIALAAKETLGNMFGGIVIILEKPFAKGEWILTPSVEGIVEDITFRSTQVRTFADSVVTVPNSIVANQPITNWSRMGKRRVSFNLKVAMDSDRIKLERAIARLEDRLTTDDQIDPAMIMVRFNEFQEGSLGIFFYFFTKTTVWKEYLAIRQELNFAIMQILEEEGIRLAYPVQQLFVETSSEAEKLKEAGIF</sequence>
<evidence type="ECO:0000313" key="11">
    <source>
        <dbReference type="EMBL" id="MBB3111093.1"/>
    </source>
</evidence>
<evidence type="ECO:0000256" key="4">
    <source>
        <dbReference type="ARBA" id="ARBA00022692"/>
    </source>
</evidence>
<evidence type="ECO:0000256" key="6">
    <source>
        <dbReference type="ARBA" id="ARBA00023136"/>
    </source>
</evidence>
<keyword evidence="12" id="KW-1185">Reference proteome</keyword>
<feature type="domain" description="Mechanosensitive ion channel MscS C-terminal" evidence="9">
    <location>
        <begin position="256"/>
        <end position="341"/>
    </location>
</feature>
<dbReference type="InterPro" id="IPR049278">
    <property type="entry name" value="MS_channel_C"/>
</dbReference>
<dbReference type="InterPro" id="IPR006685">
    <property type="entry name" value="MscS_channel_2nd"/>
</dbReference>
<dbReference type="SUPFAM" id="SSF50182">
    <property type="entry name" value="Sm-like ribonucleoproteins"/>
    <property type="match status" value="1"/>
</dbReference>
<feature type="domain" description="Mechanosensitive ion channel transmembrane helices 2/3" evidence="10">
    <location>
        <begin position="140"/>
        <end position="181"/>
    </location>
</feature>
<dbReference type="RefSeq" id="WP_246427673.1">
    <property type="nucleotide sequence ID" value="NZ_JACHXK010000006.1"/>
</dbReference>
<dbReference type="PANTHER" id="PTHR43634:SF2">
    <property type="entry name" value="LOW CONDUCTANCE MECHANOSENSITIVE CHANNEL YNAI"/>
    <property type="match status" value="1"/>
</dbReference>
<proteinExistence type="inferred from homology"/>
<dbReference type="InterPro" id="IPR023408">
    <property type="entry name" value="MscS_beta-dom_sf"/>
</dbReference>
<evidence type="ECO:0000256" key="5">
    <source>
        <dbReference type="ARBA" id="ARBA00022989"/>
    </source>
</evidence>
<dbReference type="AlphaFoldDB" id="A0A7W5AYH6"/>
<reference evidence="11 12" key="1">
    <citation type="submission" date="2020-08" db="EMBL/GenBank/DDBJ databases">
        <title>Genomic Encyclopedia of Type Strains, Phase III (KMG-III): the genomes of soil and plant-associated and newly described type strains.</title>
        <authorList>
            <person name="Whitman W."/>
        </authorList>
    </citation>
    <scope>NUCLEOTIDE SEQUENCE [LARGE SCALE GENOMIC DNA]</scope>
    <source>
        <strain evidence="11 12">CECT 5862</strain>
    </source>
</reference>
<keyword evidence="4 7" id="KW-0812">Transmembrane</keyword>
<dbReference type="EMBL" id="JACHXK010000006">
    <property type="protein sequence ID" value="MBB3111093.1"/>
    <property type="molecule type" value="Genomic_DNA"/>
</dbReference>
<feature type="transmembrane region" description="Helical" evidence="7">
    <location>
        <begin position="133"/>
        <end position="154"/>
    </location>
</feature>
<dbReference type="Pfam" id="PF21088">
    <property type="entry name" value="MS_channel_1st"/>
    <property type="match status" value="1"/>
</dbReference>
<evidence type="ECO:0000313" key="12">
    <source>
        <dbReference type="Proteomes" id="UP000570361"/>
    </source>
</evidence>
<evidence type="ECO:0000259" key="9">
    <source>
        <dbReference type="Pfam" id="PF21082"/>
    </source>
</evidence>
<comment type="caution">
    <text evidence="11">The sequence shown here is derived from an EMBL/GenBank/DDBJ whole genome shotgun (WGS) entry which is preliminary data.</text>
</comment>
<feature type="domain" description="Mechanosensitive ion channel MscS" evidence="8">
    <location>
        <begin position="183"/>
        <end position="249"/>
    </location>
</feature>
<dbReference type="InterPro" id="IPR010920">
    <property type="entry name" value="LSM_dom_sf"/>
</dbReference>
<feature type="transmembrane region" description="Helical" evidence="7">
    <location>
        <begin position="20"/>
        <end position="45"/>
    </location>
</feature>
<dbReference type="Pfam" id="PF00924">
    <property type="entry name" value="MS_channel_2nd"/>
    <property type="match status" value="1"/>
</dbReference>
<keyword evidence="6 7" id="KW-0472">Membrane</keyword>
<gene>
    <name evidence="11" type="ORF">FHS18_003161</name>
</gene>
<dbReference type="InterPro" id="IPR049142">
    <property type="entry name" value="MS_channel_1st"/>
</dbReference>
<dbReference type="Gene3D" id="3.30.70.100">
    <property type="match status" value="1"/>
</dbReference>
<dbReference type="SUPFAM" id="SSF82861">
    <property type="entry name" value="Mechanosensitive channel protein MscS (YggB), transmembrane region"/>
    <property type="match status" value="1"/>
</dbReference>
<dbReference type="Gene3D" id="2.30.30.60">
    <property type="match status" value="1"/>
</dbReference>
<evidence type="ECO:0000256" key="2">
    <source>
        <dbReference type="ARBA" id="ARBA00008017"/>
    </source>
</evidence>
<dbReference type="InterPro" id="IPR045042">
    <property type="entry name" value="YnaI-like"/>
</dbReference>
<organism evidence="11 12">
    <name type="scientific">Paenibacillus phyllosphaerae</name>
    <dbReference type="NCBI Taxonomy" id="274593"/>
    <lineage>
        <taxon>Bacteria</taxon>
        <taxon>Bacillati</taxon>
        <taxon>Bacillota</taxon>
        <taxon>Bacilli</taxon>
        <taxon>Bacillales</taxon>
        <taxon>Paenibacillaceae</taxon>
        <taxon>Paenibacillus</taxon>
    </lineage>
</organism>
<accession>A0A7W5AYH6</accession>
<dbReference type="GO" id="GO:0055085">
    <property type="term" value="P:transmembrane transport"/>
    <property type="evidence" value="ECO:0007669"/>
    <property type="project" value="InterPro"/>
</dbReference>
<evidence type="ECO:0000256" key="1">
    <source>
        <dbReference type="ARBA" id="ARBA00004651"/>
    </source>
</evidence>
<dbReference type="InterPro" id="IPR011066">
    <property type="entry name" value="MscS_channel_C_sf"/>
</dbReference>
<comment type="similarity">
    <text evidence="2">Belongs to the MscS (TC 1.A.23) family.</text>
</comment>
<dbReference type="SUPFAM" id="SSF82689">
    <property type="entry name" value="Mechanosensitive channel protein MscS (YggB), C-terminal domain"/>
    <property type="match status" value="1"/>
</dbReference>
<dbReference type="Gene3D" id="1.10.287.1260">
    <property type="match status" value="1"/>
</dbReference>
<evidence type="ECO:0000256" key="3">
    <source>
        <dbReference type="ARBA" id="ARBA00022475"/>
    </source>
</evidence>
<feature type="transmembrane region" description="Helical" evidence="7">
    <location>
        <begin position="160"/>
        <end position="180"/>
    </location>
</feature>
<name>A0A7W5AYH6_9BACL</name>
<dbReference type="InterPro" id="IPR011014">
    <property type="entry name" value="MscS_channel_TM-2"/>
</dbReference>
<keyword evidence="3" id="KW-1003">Cell membrane</keyword>
<dbReference type="GO" id="GO:0005886">
    <property type="term" value="C:plasma membrane"/>
    <property type="evidence" value="ECO:0007669"/>
    <property type="project" value="UniProtKB-SubCell"/>
</dbReference>
<dbReference type="PANTHER" id="PTHR43634">
    <property type="entry name" value="OW CONDUCTANCE MECHANOSENSITIVE CHANNEL"/>
    <property type="match status" value="1"/>
</dbReference>
<feature type="transmembrane region" description="Helical" evidence="7">
    <location>
        <begin position="65"/>
        <end position="82"/>
    </location>
</feature>
<feature type="transmembrane region" description="Helical" evidence="7">
    <location>
        <begin position="94"/>
        <end position="112"/>
    </location>
</feature>
<keyword evidence="5 7" id="KW-1133">Transmembrane helix</keyword>
<protein>
    <submittedName>
        <fullName evidence="11">MscS family membrane protein</fullName>
    </submittedName>
</protein>
<comment type="subcellular location">
    <subcellularLocation>
        <location evidence="1">Cell membrane</location>
        <topology evidence="1">Multi-pass membrane protein</topology>
    </subcellularLocation>
</comment>
<evidence type="ECO:0000256" key="7">
    <source>
        <dbReference type="SAM" id="Phobius"/>
    </source>
</evidence>
<dbReference type="Pfam" id="PF21082">
    <property type="entry name" value="MS_channel_3rd"/>
    <property type="match status" value="1"/>
</dbReference>
<evidence type="ECO:0000259" key="10">
    <source>
        <dbReference type="Pfam" id="PF21088"/>
    </source>
</evidence>